<dbReference type="RefSeq" id="WP_048605800.1">
    <property type="nucleotide sequence ID" value="NZ_ABEXNG020000027.1"/>
</dbReference>
<proteinExistence type="predicted"/>
<reference evidence="2" key="1">
    <citation type="submission" date="2019-02" db="EMBL/GenBank/DDBJ databases">
        <title>Genomic characterization of isolates from hospital effluents in KZN, South Africa.</title>
        <authorList>
            <person name="Ntshobeni N."/>
            <person name="Allam M."/>
            <person name="Ismail A."/>
            <person name="Amoako D."/>
            <person name="Essack S."/>
            <person name="Chenia H."/>
        </authorList>
    </citation>
    <scope>NUCLEOTIDE SEQUENCE</scope>
    <source>
        <strain evidence="2">AFE97_S1</strain>
    </source>
</reference>
<dbReference type="Proteomes" id="UP000824410">
    <property type="component" value="Unassembled WGS sequence"/>
</dbReference>
<evidence type="ECO:0000313" key="3">
    <source>
        <dbReference type="Proteomes" id="UP000824410"/>
    </source>
</evidence>
<dbReference type="OrthoDB" id="6455741at2"/>
<protein>
    <submittedName>
        <fullName evidence="2">Uncharacterized protein</fullName>
    </submittedName>
</protein>
<evidence type="ECO:0000256" key="1">
    <source>
        <dbReference type="SAM" id="Phobius"/>
    </source>
</evidence>
<organism evidence="2 3">
    <name type="scientific">Providencia rettgeri</name>
    <dbReference type="NCBI Taxonomy" id="587"/>
    <lineage>
        <taxon>Bacteria</taxon>
        <taxon>Pseudomonadati</taxon>
        <taxon>Pseudomonadota</taxon>
        <taxon>Gammaproteobacteria</taxon>
        <taxon>Enterobacterales</taxon>
        <taxon>Morganellaceae</taxon>
        <taxon>Providencia</taxon>
    </lineage>
</organism>
<dbReference type="EMBL" id="SHDO01000018">
    <property type="protein sequence ID" value="MBX6981597.1"/>
    <property type="molecule type" value="Genomic_DNA"/>
</dbReference>
<feature type="transmembrane region" description="Helical" evidence="1">
    <location>
        <begin position="48"/>
        <end position="65"/>
    </location>
</feature>
<feature type="transmembrane region" description="Helical" evidence="1">
    <location>
        <begin position="86"/>
        <end position="107"/>
    </location>
</feature>
<feature type="transmembrane region" description="Helical" evidence="1">
    <location>
        <begin position="21"/>
        <end position="42"/>
    </location>
</feature>
<keyword evidence="1" id="KW-0472">Membrane</keyword>
<accession>A0A1J0ED55</accession>
<dbReference type="KEGG" id="prg:RB151_041750"/>
<evidence type="ECO:0000313" key="2">
    <source>
        <dbReference type="EMBL" id="MBX6981597.1"/>
    </source>
</evidence>
<dbReference type="AlphaFoldDB" id="A0A1J0ED55"/>
<sequence length="112" mass="13004">MSLEPQHQDELIKLRIAQLERVGSILFFLIPLIILLIVGKSFAFNTLYLWQAYCLVYIVIFRMMTATLSSKEVQLSIRRGWGYNRFYRLSWSYLILSLLIMAGARIISGPSN</sequence>
<gene>
    <name evidence="2" type="ORF">EX242_15235</name>
</gene>
<keyword evidence="1" id="KW-0812">Transmembrane</keyword>
<keyword evidence="1" id="KW-1133">Transmembrane helix</keyword>
<comment type="caution">
    <text evidence="2">The sequence shown here is derived from an EMBL/GenBank/DDBJ whole genome shotgun (WGS) entry which is preliminary data.</text>
</comment>
<name>A0A1J0ED55_PRORE</name>